<keyword evidence="2" id="KW-1185">Reference proteome</keyword>
<protein>
    <submittedName>
        <fullName evidence="1">Uncharacterized protein</fullName>
    </submittedName>
</protein>
<reference evidence="1 2" key="1">
    <citation type="journal article" date="2020" name="Nature">
        <title>Six reference-quality genomes reveal evolution of bat adaptations.</title>
        <authorList>
            <person name="Jebb D."/>
            <person name="Huang Z."/>
            <person name="Pippel M."/>
            <person name="Hughes G.M."/>
            <person name="Lavrichenko K."/>
            <person name="Devanna P."/>
            <person name="Winkler S."/>
            <person name="Jermiin L.S."/>
            <person name="Skirmuntt E.C."/>
            <person name="Katzourakis A."/>
            <person name="Burkitt-Gray L."/>
            <person name="Ray D.A."/>
            <person name="Sullivan K.A.M."/>
            <person name="Roscito J.G."/>
            <person name="Kirilenko B.M."/>
            <person name="Davalos L.M."/>
            <person name="Corthals A.P."/>
            <person name="Power M.L."/>
            <person name="Jones G."/>
            <person name="Ransome R.D."/>
            <person name="Dechmann D.K.N."/>
            <person name="Locatelli A.G."/>
            <person name="Puechmaille S.J."/>
            <person name="Fedrigo O."/>
            <person name="Jarvis E.D."/>
            <person name="Hiller M."/>
            <person name="Vernes S.C."/>
            <person name="Myers E.W."/>
            <person name="Teeling E.C."/>
        </authorList>
    </citation>
    <scope>NUCLEOTIDE SEQUENCE [LARGE SCALE GENOMIC DNA]</scope>
    <source>
        <strain evidence="1">MMolMol1</strain>
        <tissue evidence="1">Muscle</tissue>
    </source>
</reference>
<dbReference type="AlphaFoldDB" id="A0A7J8HJ42"/>
<accession>A0A7J8HJ42</accession>
<name>A0A7J8HJ42_MOLMO</name>
<dbReference type="Proteomes" id="UP000550707">
    <property type="component" value="Unassembled WGS sequence"/>
</dbReference>
<sequence>MGSSGILRVVITKSHRQACVTTAGTGVRQWCVVVVFLWGGGLSPGEKIQSRAWGGSQSPVPGSLIVPCATSHSHHVGLPLQGQQPWSCDSPGLLSSILPEAVPRFFPVSLCLFLIFHVSFVK</sequence>
<dbReference type="InParanoid" id="A0A7J8HJ42"/>
<proteinExistence type="predicted"/>
<evidence type="ECO:0000313" key="1">
    <source>
        <dbReference type="EMBL" id="KAF6471692.1"/>
    </source>
</evidence>
<organism evidence="1 2">
    <name type="scientific">Molossus molossus</name>
    <name type="common">Pallas' mastiff bat</name>
    <name type="synonym">Vespertilio molossus</name>
    <dbReference type="NCBI Taxonomy" id="27622"/>
    <lineage>
        <taxon>Eukaryota</taxon>
        <taxon>Metazoa</taxon>
        <taxon>Chordata</taxon>
        <taxon>Craniata</taxon>
        <taxon>Vertebrata</taxon>
        <taxon>Euteleostomi</taxon>
        <taxon>Mammalia</taxon>
        <taxon>Eutheria</taxon>
        <taxon>Laurasiatheria</taxon>
        <taxon>Chiroptera</taxon>
        <taxon>Yangochiroptera</taxon>
        <taxon>Molossidae</taxon>
        <taxon>Molossus</taxon>
    </lineage>
</organism>
<comment type="caution">
    <text evidence="1">The sequence shown here is derived from an EMBL/GenBank/DDBJ whole genome shotgun (WGS) entry which is preliminary data.</text>
</comment>
<dbReference type="EMBL" id="JACASF010000006">
    <property type="protein sequence ID" value="KAF6471692.1"/>
    <property type="molecule type" value="Genomic_DNA"/>
</dbReference>
<evidence type="ECO:0000313" key="2">
    <source>
        <dbReference type="Proteomes" id="UP000550707"/>
    </source>
</evidence>
<gene>
    <name evidence="1" type="ORF">HJG59_011060</name>
</gene>